<dbReference type="InterPro" id="IPR050953">
    <property type="entry name" value="N4_N6_ade-DNA_methylase"/>
</dbReference>
<reference evidence="8 9" key="1">
    <citation type="submission" date="2020-07" db="EMBL/GenBank/DDBJ databases">
        <title>Sequencing the genomes of 1000 actinobacteria strains.</title>
        <authorList>
            <person name="Klenk H.-P."/>
        </authorList>
    </citation>
    <scope>NUCLEOTIDE SEQUENCE [LARGE SCALE GENOMIC DNA]</scope>
    <source>
        <strain evidence="8 9">DSM 104001</strain>
    </source>
</reference>
<evidence type="ECO:0000313" key="8">
    <source>
        <dbReference type="EMBL" id="NYJ03924.1"/>
    </source>
</evidence>
<dbReference type="InterPro" id="IPR002052">
    <property type="entry name" value="DNA_methylase_N6_adenine_CS"/>
</dbReference>
<dbReference type="SUPFAM" id="SSF53335">
    <property type="entry name" value="S-adenosyl-L-methionine-dependent methyltransferases"/>
    <property type="match status" value="1"/>
</dbReference>
<accession>A0A853C8L4</accession>
<dbReference type="InterPro" id="IPR029063">
    <property type="entry name" value="SAM-dependent_MTases_sf"/>
</dbReference>
<dbReference type="GO" id="GO:0032259">
    <property type="term" value="P:methylation"/>
    <property type="evidence" value="ECO:0007669"/>
    <property type="project" value="UniProtKB-KW"/>
</dbReference>
<dbReference type="GO" id="GO:0006304">
    <property type="term" value="P:DNA modification"/>
    <property type="evidence" value="ECO:0007669"/>
    <property type="project" value="InterPro"/>
</dbReference>
<organism evidence="8 9">
    <name type="scientific">Petropleomorpha daqingensis</name>
    <dbReference type="NCBI Taxonomy" id="2026353"/>
    <lineage>
        <taxon>Bacteria</taxon>
        <taxon>Bacillati</taxon>
        <taxon>Actinomycetota</taxon>
        <taxon>Actinomycetes</taxon>
        <taxon>Geodermatophilales</taxon>
        <taxon>Geodermatophilaceae</taxon>
        <taxon>Petropleomorpha</taxon>
    </lineage>
</organism>
<proteinExistence type="predicted"/>
<dbReference type="PROSITE" id="PS00092">
    <property type="entry name" value="N6_MTASE"/>
    <property type="match status" value="1"/>
</dbReference>
<name>A0A853C8L4_9ACTN</name>
<dbReference type="EMBL" id="JACBZT010000001">
    <property type="protein sequence ID" value="NYJ03924.1"/>
    <property type="molecule type" value="Genomic_DNA"/>
</dbReference>
<comment type="catalytic activity">
    <reaction evidence="5">
        <text>a 2'-deoxyadenosine in DNA + S-adenosyl-L-methionine = an N(6)-methyl-2'-deoxyadenosine in DNA + S-adenosyl-L-homocysteine + H(+)</text>
        <dbReference type="Rhea" id="RHEA:15197"/>
        <dbReference type="Rhea" id="RHEA-COMP:12418"/>
        <dbReference type="Rhea" id="RHEA-COMP:12419"/>
        <dbReference type="ChEBI" id="CHEBI:15378"/>
        <dbReference type="ChEBI" id="CHEBI:57856"/>
        <dbReference type="ChEBI" id="CHEBI:59789"/>
        <dbReference type="ChEBI" id="CHEBI:90615"/>
        <dbReference type="ChEBI" id="CHEBI:90616"/>
        <dbReference type="EC" id="2.1.1.72"/>
    </reaction>
</comment>
<feature type="region of interest" description="Disordered" evidence="6">
    <location>
        <begin position="1345"/>
        <end position="1370"/>
    </location>
</feature>
<dbReference type="Proteomes" id="UP000541969">
    <property type="component" value="Unassembled WGS sequence"/>
</dbReference>
<evidence type="ECO:0000256" key="5">
    <source>
        <dbReference type="ARBA" id="ARBA00047942"/>
    </source>
</evidence>
<keyword evidence="9" id="KW-1185">Reference proteome</keyword>
<evidence type="ECO:0000256" key="4">
    <source>
        <dbReference type="ARBA" id="ARBA00022691"/>
    </source>
</evidence>
<keyword evidence="4" id="KW-0949">S-adenosyl-L-methionine</keyword>
<dbReference type="InterPro" id="IPR011639">
    <property type="entry name" value="MethylTrfase_TaqI-like_dom"/>
</dbReference>
<evidence type="ECO:0000259" key="7">
    <source>
        <dbReference type="Pfam" id="PF07669"/>
    </source>
</evidence>
<dbReference type="PRINTS" id="PR00507">
    <property type="entry name" value="N12N6MTFRASE"/>
</dbReference>
<dbReference type="EC" id="2.1.1.72" evidence="1"/>
<gene>
    <name evidence="8" type="ORF">GGQ55_000202</name>
</gene>
<comment type="caution">
    <text evidence="8">The sequence shown here is derived from an EMBL/GenBank/DDBJ whole genome shotgun (WGS) entry which is preliminary data.</text>
</comment>
<feature type="compositionally biased region" description="Acidic residues" evidence="6">
    <location>
        <begin position="1353"/>
        <end position="1370"/>
    </location>
</feature>
<evidence type="ECO:0000256" key="6">
    <source>
        <dbReference type="SAM" id="MobiDB-lite"/>
    </source>
</evidence>
<dbReference type="Gene3D" id="3.40.50.150">
    <property type="entry name" value="Vaccinia Virus protein VP39"/>
    <property type="match status" value="2"/>
</dbReference>
<dbReference type="Pfam" id="PF07669">
    <property type="entry name" value="Eco57I"/>
    <property type="match status" value="1"/>
</dbReference>
<sequence>MRPRRPRRRTEDLFAWLELVLTDGPFLSRPALKAQFAAGLPRPDDAVDNVREAFRSGFGDWERAWTQSMRAEGRADVTTSVEYLSQRDVWVRTFLTEVLEWGEYYRTDPGAAVTATNLDGSVTVQSSGALDAGGVRAAVVLVVDPTEDLAAPGADGWTASAIDRAAALLRASGQNGGTRAPVAIVTDGRWWSLVWQNAQGGTGSGTFDGALFREEPDLRDAFWALARLTSLAGGAPERRLDALLDASMASAEEITDALGNQVRASVELLVQSFSASHLRALADGSASPLPANAHEVYDAAVTSMMRTVFLLFAEANELLPTQQLYREAYGISDVLDRLDERRRHAVGVEGDEALGATFDTWHRLLATTRALYEGATFEDLRMPAYGGSLFDPDRFPWLTSVNEVSGGLQVLVDDRAMYHVLRSVQHVDVNGEDRQVSFRDLDVEQIGYVYEGLLGYSARYTDELVVGLQGPENGSEPEVALETLHELNDLAEEDPDDFAERLVAWVKEHQPAAKSRTVRQLAKAYAESGDIAVQDEARRRLRPVVGDGALVDELIGYYKLMRLDPRGLPYVVPAGGLVVVETRSRATSGTHYTPRSLAEEVVHHALEPLVYSPGPLLTANTTEWVPISASELLDLKVVDIAVGSGAFLVAAARYLADRLLEAWDREGIGQEDSTAEERRHHRVEAIREVIAHCLYGADINPMAVEMCKLSLWLVSLDPDRPFSFVDDKILCGNSLLGLTELRQLRGLHIAPSATRLRNPGFTVDVDSAIRRATEVRHQLSTTVSEADSMRSTRAKRALLAQLEENNQVLRSVGDGIIAAGLIMGGKGGRQLDAKYEALSLALMNAFPAGEGGDRRALDRILEQGLTPSVQTDYERWEPLHWIIEFPDVMIEHGGFDAVIGNPPFLGGKKISPAMGQNLRLWLVNQLAGGTSGNADLVAYFFLRAASLLADKRGQLGLIATNTIAQGDTREVGLDRLVVHGFTLRRTIRSATWPARGANLEYAAIWATQGELAAGTQRVADGVIVPAISTLLEAEGRVKGQPSRLAENVRVAFQGSIILGRGFVLTPMRAKELIARDERNSEVVLPYLNGEDLNGRPDSSASRWVIDFKERTEEEARSYREPWEIVEGSVRGQRITKDATRYPRMVNEWWKYWNARPGLYGAIREFDRVLAIAQVSRTLMPVAVPTGQVLDAKLIVFALTPGSGAVLFSSLHQAWAIKYGTTMRTDATYTPSSIFETFARPASGPTLEAAGETLEARRRAVMLRRSVGLTKLYNLINDRDCLSEPDINSLRDIHVALDHAVLDAYGWSDVPLNHGFHAYRGVERFTIDPAARVELLDRLLEENHRRAVSQSGDAEMDIEDSDELDLEGMGE</sequence>
<evidence type="ECO:0000256" key="1">
    <source>
        <dbReference type="ARBA" id="ARBA00011900"/>
    </source>
</evidence>
<protein>
    <recommendedName>
        <fullName evidence="1">site-specific DNA-methyltransferase (adenine-specific)</fullName>
        <ecNumber evidence="1">2.1.1.72</ecNumber>
    </recommendedName>
</protein>
<evidence type="ECO:0000313" key="9">
    <source>
        <dbReference type="Proteomes" id="UP000541969"/>
    </source>
</evidence>
<dbReference type="GO" id="GO:0009007">
    <property type="term" value="F:site-specific DNA-methyltransferase (adenine-specific) activity"/>
    <property type="evidence" value="ECO:0007669"/>
    <property type="project" value="UniProtKB-EC"/>
</dbReference>
<evidence type="ECO:0000256" key="3">
    <source>
        <dbReference type="ARBA" id="ARBA00022679"/>
    </source>
</evidence>
<evidence type="ECO:0000256" key="2">
    <source>
        <dbReference type="ARBA" id="ARBA00022603"/>
    </source>
</evidence>
<dbReference type="PANTHER" id="PTHR33841">
    <property type="entry name" value="DNA METHYLTRANSFERASE YEEA-RELATED"/>
    <property type="match status" value="1"/>
</dbReference>
<keyword evidence="3" id="KW-0808">Transferase</keyword>
<dbReference type="PANTHER" id="PTHR33841:SF1">
    <property type="entry name" value="DNA METHYLTRANSFERASE A"/>
    <property type="match status" value="1"/>
</dbReference>
<dbReference type="RefSeq" id="WP_218859111.1">
    <property type="nucleotide sequence ID" value="NZ_JACBZT010000001.1"/>
</dbReference>
<keyword evidence="2" id="KW-0489">Methyltransferase</keyword>
<dbReference type="GO" id="GO:0003676">
    <property type="term" value="F:nucleic acid binding"/>
    <property type="evidence" value="ECO:0007669"/>
    <property type="project" value="InterPro"/>
</dbReference>
<feature type="domain" description="Type II methyltransferase M.TaqI-like" evidence="7">
    <location>
        <begin position="692"/>
        <end position="965"/>
    </location>
</feature>